<organism evidence="2 3">
    <name type="scientific">Streptomyces violascens</name>
    <dbReference type="NCBI Taxonomy" id="67381"/>
    <lineage>
        <taxon>Bacteria</taxon>
        <taxon>Bacillati</taxon>
        <taxon>Actinomycetota</taxon>
        <taxon>Actinomycetes</taxon>
        <taxon>Kitasatosporales</taxon>
        <taxon>Streptomycetaceae</taxon>
        <taxon>Streptomyces</taxon>
    </lineage>
</organism>
<evidence type="ECO:0000256" key="1">
    <source>
        <dbReference type="SAM" id="Phobius"/>
    </source>
</evidence>
<keyword evidence="1" id="KW-0812">Transmembrane</keyword>
<feature type="transmembrane region" description="Helical" evidence="1">
    <location>
        <begin position="246"/>
        <end position="265"/>
    </location>
</feature>
<feature type="transmembrane region" description="Helical" evidence="1">
    <location>
        <begin position="84"/>
        <end position="103"/>
    </location>
</feature>
<dbReference type="Proteomes" id="UP001050808">
    <property type="component" value="Unassembled WGS sequence"/>
</dbReference>
<reference evidence="2" key="1">
    <citation type="submission" date="2024-05" db="EMBL/GenBank/DDBJ databases">
        <title>Whole genome shotgun sequence of Streptomyces violascens NBRC 12920.</title>
        <authorList>
            <person name="Komaki H."/>
            <person name="Tamura T."/>
        </authorList>
    </citation>
    <scope>NUCLEOTIDE SEQUENCE</scope>
    <source>
        <strain evidence="2">NBRC 12920</strain>
    </source>
</reference>
<dbReference type="EMBL" id="BNDY01000017">
    <property type="protein sequence ID" value="GHI41313.1"/>
    <property type="molecule type" value="Genomic_DNA"/>
</dbReference>
<name>A0ABQ3QVL6_9ACTN</name>
<feature type="transmembrane region" description="Helical" evidence="1">
    <location>
        <begin position="170"/>
        <end position="190"/>
    </location>
</feature>
<feature type="transmembrane region" description="Helical" evidence="1">
    <location>
        <begin position="145"/>
        <end position="163"/>
    </location>
</feature>
<proteinExistence type="predicted"/>
<keyword evidence="1" id="KW-0472">Membrane</keyword>
<keyword evidence="3" id="KW-1185">Reference proteome</keyword>
<gene>
    <name evidence="2" type="ORF">Sviol_57210</name>
</gene>
<keyword evidence="1" id="KW-1133">Transmembrane helix</keyword>
<feature type="transmembrane region" description="Helical" evidence="1">
    <location>
        <begin position="210"/>
        <end position="234"/>
    </location>
</feature>
<accession>A0ABQ3QVL6</accession>
<sequence>MGSPWPERVWGMSVSGDTKARVRAAGPEPAPAGVRRPFATPALRSPGRAERSLKRFVRFLGRNLLREFRSIVAEPVRELVRRGLSGILIAVLASAAVLSLHAVDQHRTGAVLVRLVSHVRGDIPLPLVLLRTPLSLFVPARDMPALPGIPVLFLGFALAQLVLGRRRTLLVAYAVSLAGTLSARVMIAVGPRWWGLPPEAAHVVDTGASAAVVGLFAHIATVKRAPVLFFFAVTPTVIRSFEKPNLAGREHIVAITFAVVLGFLATRKSRKPAPVGMTRPA</sequence>
<evidence type="ECO:0000313" key="3">
    <source>
        <dbReference type="Proteomes" id="UP001050808"/>
    </source>
</evidence>
<comment type="caution">
    <text evidence="2">The sequence shown here is derived from an EMBL/GenBank/DDBJ whole genome shotgun (WGS) entry which is preliminary data.</text>
</comment>
<protein>
    <recommendedName>
        <fullName evidence="4">Integral membrane protein</fullName>
    </recommendedName>
</protein>
<evidence type="ECO:0008006" key="4">
    <source>
        <dbReference type="Google" id="ProtNLM"/>
    </source>
</evidence>
<evidence type="ECO:0000313" key="2">
    <source>
        <dbReference type="EMBL" id="GHI41313.1"/>
    </source>
</evidence>